<dbReference type="InterPro" id="IPR036907">
    <property type="entry name" value="5'-Nucleotdase_C_sf"/>
</dbReference>
<evidence type="ECO:0000256" key="1">
    <source>
        <dbReference type="SAM" id="MobiDB-lite"/>
    </source>
</evidence>
<dbReference type="VEuPathDB" id="FungiDB:PSTT_08691"/>
<keyword evidence="4" id="KW-1185">Reference proteome</keyword>
<evidence type="ECO:0000313" key="3">
    <source>
        <dbReference type="EMBL" id="POW14543.1"/>
    </source>
</evidence>
<dbReference type="VEuPathDB" id="FungiDB:PSHT_07351"/>
<gene>
    <name evidence="3" type="ORF">PSHT_07351</name>
</gene>
<sequence length="407" mass="45887">MGIGLSDAKPSVHPATPRRGTSGRIFTQVPYDILAIGKLVLEPWTKEAIIDKPDLFLLAGHMGVCGPDWKRVLDSIQTIHPEVPVIILGGHTSDWTCSFPPPNKSFLMIIITLSLWVIVFQYHICDCQQLDDGWMSLASGRYMETLGWMSLSGLDEPEQKPKFTHSFFGYRVLSTSKESLSYLFTGPDGVFETIVKNREHSNPMLGIIHTTAMRADLYKGNFTSNDQYVTMPFDNFFQYVVDVPQKTAEEVLGILDAGGPVRNKAQLRRLRRDFETGEGIPRDQNFHLGHDVNEYYLAWIRIQSGDHHHQQHTLMSEGSDSQTTKTSYEYGYITKDQCPGNGNGAIHTPLPIVDQTEYVATSIPQDSSNLIDAVFNRNYTMEKDVKEYNTAKANEVLGLYAQSKWNN</sequence>
<dbReference type="VEuPathDB" id="FungiDB:PSTT_08694"/>
<organism evidence="3 4">
    <name type="scientific">Puccinia striiformis</name>
    <dbReference type="NCBI Taxonomy" id="27350"/>
    <lineage>
        <taxon>Eukaryota</taxon>
        <taxon>Fungi</taxon>
        <taxon>Dikarya</taxon>
        <taxon>Basidiomycota</taxon>
        <taxon>Pucciniomycotina</taxon>
        <taxon>Pucciniomycetes</taxon>
        <taxon>Pucciniales</taxon>
        <taxon>Pucciniaceae</taxon>
        <taxon>Puccinia</taxon>
    </lineage>
</organism>
<dbReference type="SUPFAM" id="SSF56300">
    <property type="entry name" value="Metallo-dependent phosphatases"/>
    <property type="match status" value="1"/>
</dbReference>
<evidence type="ECO:0000313" key="4">
    <source>
        <dbReference type="Proteomes" id="UP000238274"/>
    </source>
</evidence>
<evidence type="ECO:0000259" key="2">
    <source>
        <dbReference type="Pfam" id="PF21953"/>
    </source>
</evidence>
<proteinExistence type="predicted"/>
<reference evidence="4" key="2">
    <citation type="journal article" date="2018" name="BMC Genomics">
        <title>Genomic insights into host adaptation between the wheat stripe rust pathogen (Puccinia striiformis f. sp. tritici) and the barley stripe rust pathogen (Puccinia striiformis f. sp. hordei).</title>
        <authorList>
            <person name="Xia C."/>
            <person name="Wang M."/>
            <person name="Yin C."/>
            <person name="Cornejo O.E."/>
            <person name="Hulbert S.H."/>
            <person name="Chen X."/>
        </authorList>
    </citation>
    <scope>NUCLEOTIDE SEQUENCE [LARGE SCALE GENOMIC DNA]</scope>
    <source>
        <strain evidence="4">93TX-2</strain>
    </source>
</reference>
<dbReference type="Proteomes" id="UP000238274">
    <property type="component" value="Unassembled WGS sequence"/>
</dbReference>
<dbReference type="EMBL" id="PKSM01000090">
    <property type="protein sequence ID" value="POW14543.1"/>
    <property type="molecule type" value="Genomic_DNA"/>
</dbReference>
<dbReference type="GO" id="GO:0016787">
    <property type="term" value="F:hydrolase activity"/>
    <property type="evidence" value="ECO:0007669"/>
    <property type="project" value="InterPro"/>
</dbReference>
<name>A0A2S4VYE3_9BASI</name>
<feature type="domain" description="Putative 5'-nucleotidase C-terminal" evidence="2">
    <location>
        <begin position="169"/>
        <end position="376"/>
    </location>
</feature>
<dbReference type="SUPFAM" id="SSF55816">
    <property type="entry name" value="5'-nucleotidase (syn. UDP-sugar hydrolase), C-terminal domain"/>
    <property type="match status" value="1"/>
</dbReference>
<dbReference type="InterPro" id="IPR029052">
    <property type="entry name" value="Metallo-depent_PP-like"/>
</dbReference>
<reference evidence="4" key="3">
    <citation type="journal article" date="2018" name="Mol. Plant Microbe Interact.">
        <title>Genome sequence resources for the wheat stripe rust pathogen (Puccinia striiformis f. sp. tritici) and the barley stripe rust pathogen (Puccinia striiformis f. sp. hordei).</title>
        <authorList>
            <person name="Xia C."/>
            <person name="Wang M."/>
            <person name="Yin C."/>
            <person name="Cornejo O.E."/>
            <person name="Hulbert S.H."/>
            <person name="Chen X."/>
        </authorList>
    </citation>
    <scope>NUCLEOTIDE SEQUENCE [LARGE SCALE GENOMIC DNA]</scope>
    <source>
        <strain evidence="4">93TX-2</strain>
    </source>
</reference>
<protein>
    <recommendedName>
        <fullName evidence="2">Putative 5'-nucleotidase C-terminal domain-containing protein</fullName>
    </recommendedName>
</protein>
<reference evidence="3 4" key="1">
    <citation type="submission" date="2017-12" db="EMBL/GenBank/DDBJ databases">
        <title>Gene loss provides genomic basis for host adaptation in cereal stripe rust fungi.</title>
        <authorList>
            <person name="Xia C."/>
        </authorList>
    </citation>
    <scope>NUCLEOTIDE SEQUENCE [LARGE SCALE GENOMIC DNA]</scope>
    <source>
        <strain evidence="3 4">93TX-2</strain>
    </source>
</reference>
<dbReference type="GO" id="GO:0009166">
    <property type="term" value="P:nucleotide catabolic process"/>
    <property type="evidence" value="ECO:0007669"/>
    <property type="project" value="InterPro"/>
</dbReference>
<dbReference type="Pfam" id="PF21953">
    <property type="entry name" value="NadN_nucleosid_C"/>
    <property type="match status" value="1"/>
</dbReference>
<comment type="caution">
    <text evidence="3">The sequence shown here is derived from an EMBL/GenBank/DDBJ whole genome shotgun (WGS) entry which is preliminary data.</text>
</comment>
<accession>A0A2S4VYE3</accession>
<dbReference type="AlphaFoldDB" id="A0A2S4VYE3"/>
<dbReference type="Gene3D" id="3.90.780.10">
    <property type="entry name" value="5'-Nucleotidase, C-terminal domain"/>
    <property type="match status" value="1"/>
</dbReference>
<feature type="region of interest" description="Disordered" evidence="1">
    <location>
        <begin position="1"/>
        <end position="23"/>
    </location>
</feature>
<dbReference type="OrthoDB" id="7722975at2759"/>
<dbReference type="InterPro" id="IPR053828">
    <property type="entry name" value="Nucleosidase_C"/>
</dbReference>